<gene>
    <name evidence="1" type="ORF">FA95DRAFT_1604641</name>
</gene>
<evidence type="ECO:0000313" key="1">
    <source>
        <dbReference type="EMBL" id="KAI0049109.1"/>
    </source>
</evidence>
<protein>
    <submittedName>
        <fullName evidence="1">Uncharacterized protein</fullName>
    </submittedName>
</protein>
<reference evidence="1" key="1">
    <citation type="submission" date="2021-02" db="EMBL/GenBank/DDBJ databases">
        <authorList>
            <consortium name="DOE Joint Genome Institute"/>
            <person name="Ahrendt S."/>
            <person name="Looney B.P."/>
            <person name="Miyauchi S."/>
            <person name="Morin E."/>
            <person name="Drula E."/>
            <person name="Courty P.E."/>
            <person name="Chicoki N."/>
            <person name="Fauchery L."/>
            <person name="Kohler A."/>
            <person name="Kuo A."/>
            <person name="Labutti K."/>
            <person name="Pangilinan J."/>
            <person name="Lipzen A."/>
            <person name="Riley R."/>
            <person name="Andreopoulos W."/>
            <person name="He G."/>
            <person name="Johnson J."/>
            <person name="Barry K.W."/>
            <person name="Grigoriev I.V."/>
            <person name="Nagy L."/>
            <person name="Hibbett D."/>
            <person name="Henrissat B."/>
            <person name="Matheny P.B."/>
            <person name="Labbe J."/>
            <person name="Martin F."/>
        </authorList>
    </citation>
    <scope>NUCLEOTIDE SEQUENCE</scope>
    <source>
        <strain evidence="1">FP105234-sp</strain>
    </source>
</reference>
<dbReference type="Proteomes" id="UP000814033">
    <property type="component" value="Unassembled WGS sequence"/>
</dbReference>
<evidence type="ECO:0000313" key="2">
    <source>
        <dbReference type="Proteomes" id="UP000814033"/>
    </source>
</evidence>
<keyword evidence="2" id="KW-1185">Reference proteome</keyword>
<comment type="caution">
    <text evidence="1">The sequence shown here is derived from an EMBL/GenBank/DDBJ whole genome shotgun (WGS) entry which is preliminary data.</text>
</comment>
<name>A0ACB8RYK6_9AGAM</name>
<dbReference type="EMBL" id="MU275877">
    <property type="protein sequence ID" value="KAI0049109.1"/>
    <property type="molecule type" value="Genomic_DNA"/>
</dbReference>
<sequence length="357" mass="40059">MKTPPLDIQLAVIEWVYRSSQHSRIDYATLRACALVCRGWTRPAQRLLFRRVPCKDINVPQLRHLTRQVMTLLVHTLRTRPDLAAYVRSIQVSLWSPLDNPADVDELALLELCTRVDGIFFKHQVGNDDYPALEERLRAIPLRPTFLEVFGAPSAISRIVNLWPSVRAIDCIEMRGGATPTPPPSAPASVQSLCVSVDNLGWIPAPENGVLALRGLELTHPRWPDTAWAQPLIATGILPHLRTLTLWDTSFPPPEVLAALSRLESLALSHPPMQDVALPRSLRHVGYHGWKAVSEIEVAFMVAAFRALPDLQLVTLTRRAGVALRESLAVMCNEYGAELVLYEGRECYRLPRHVDWI</sequence>
<accession>A0ACB8RYK6</accession>
<reference evidence="1" key="2">
    <citation type="journal article" date="2022" name="New Phytol.">
        <title>Evolutionary transition to the ectomycorrhizal habit in the genomes of a hyperdiverse lineage of mushroom-forming fungi.</title>
        <authorList>
            <person name="Looney B."/>
            <person name="Miyauchi S."/>
            <person name="Morin E."/>
            <person name="Drula E."/>
            <person name="Courty P.E."/>
            <person name="Kohler A."/>
            <person name="Kuo A."/>
            <person name="LaButti K."/>
            <person name="Pangilinan J."/>
            <person name="Lipzen A."/>
            <person name="Riley R."/>
            <person name="Andreopoulos W."/>
            <person name="He G."/>
            <person name="Johnson J."/>
            <person name="Nolan M."/>
            <person name="Tritt A."/>
            <person name="Barry K.W."/>
            <person name="Grigoriev I.V."/>
            <person name="Nagy L.G."/>
            <person name="Hibbett D."/>
            <person name="Henrissat B."/>
            <person name="Matheny P.B."/>
            <person name="Labbe J."/>
            <person name="Martin F.M."/>
        </authorList>
    </citation>
    <scope>NUCLEOTIDE SEQUENCE</scope>
    <source>
        <strain evidence="1">FP105234-sp</strain>
    </source>
</reference>
<proteinExistence type="predicted"/>
<organism evidence="1 2">
    <name type="scientific">Auriscalpium vulgare</name>
    <dbReference type="NCBI Taxonomy" id="40419"/>
    <lineage>
        <taxon>Eukaryota</taxon>
        <taxon>Fungi</taxon>
        <taxon>Dikarya</taxon>
        <taxon>Basidiomycota</taxon>
        <taxon>Agaricomycotina</taxon>
        <taxon>Agaricomycetes</taxon>
        <taxon>Russulales</taxon>
        <taxon>Auriscalpiaceae</taxon>
        <taxon>Auriscalpium</taxon>
    </lineage>
</organism>